<feature type="region of interest" description="Disordered" evidence="1">
    <location>
        <begin position="1"/>
        <end position="27"/>
    </location>
</feature>
<dbReference type="Proteomes" id="UP001454036">
    <property type="component" value="Unassembled WGS sequence"/>
</dbReference>
<gene>
    <name evidence="2" type="ORF">LIER_05663</name>
</gene>
<accession>A0AAV3P1I4</accession>
<reference evidence="2 3" key="1">
    <citation type="submission" date="2024-01" db="EMBL/GenBank/DDBJ databases">
        <title>The complete chloroplast genome sequence of Lithospermum erythrorhizon: insights into the phylogenetic relationship among Boraginaceae species and the maternal lineages of purple gromwells.</title>
        <authorList>
            <person name="Okada T."/>
            <person name="Watanabe K."/>
        </authorList>
    </citation>
    <scope>NUCLEOTIDE SEQUENCE [LARGE SCALE GENOMIC DNA]</scope>
</reference>
<keyword evidence="3" id="KW-1185">Reference proteome</keyword>
<comment type="caution">
    <text evidence="2">The sequence shown here is derived from an EMBL/GenBank/DDBJ whole genome shotgun (WGS) entry which is preliminary data.</text>
</comment>
<protein>
    <submittedName>
        <fullName evidence="2">Uncharacterized protein</fullName>
    </submittedName>
</protein>
<organism evidence="2 3">
    <name type="scientific">Lithospermum erythrorhizon</name>
    <name type="common">Purple gromwell</name>
    <name type="synonym">Lithospermum officinale var. erythrorhizon</name>
    <dbReference type="NCBI Taxonomy" id="34254"/>
    <lineage>
        <taxon>Eukaryota</taxon>
        <taxon>Viridiplantae</taxon>
        <taxon>Streptophyta</taxon>
        <taxon>Embryophyta</taxon>
        <taxon>Tracheophyta</taxon>
        <taxon>Spermatophyta</taxon>
        <taxon>Magnoliopsida</taxon>
        <taxon>eudicotyledons</taxon>
        <taxon>Gunneridae</taxon>
        <taxon>Pentapetalae</taxon>
        <taxon>asterids</taxon>
        <taxon>lamiids</taxon>
        <taxon>Boraginales</taxon>
        <taxon>Boraginaceae</taxon>
        <taxon>Boraginoideae</taxon>
        <taxon>Lithospermeae</taxon>
        <taxon>Lithospermum</taxon>
    </lineage>
</organism>
<dbReference type="EMBL" id="BAABME010000785">
    <property type="protein sequence ID" value="GAA0145480.1"/>
    <property type="molecule type" value="Genomic_DNA"/>
</dbReference>
<evidence type="ECO:0000313" key="2">
    <source>
        <dbReference type="EMBL" id="GAA0145480.1"/>
    </source>
</evidence>
<name>A0AAV3P1I4_LITER</name>
<dbReference type="AlphaFoldDB" id="A0AAV3P1I4"/>
<sequence length="151" mass="16753">MAHTKRTTAMRPSSSLKRSKSAGGVKFSSPSFLCSERPVIALISPMPSPDRATHDSLLPLLDQVVASASRALVDGHSTLYQQILELGEELSQEFLKDTKRAKEERDATYQVPIGVIVLSYFVLNFQAHVPILPALAAEYRQWFPIGWLDNT</sequence>
<proteinExistence type="predicted"/>
<evidence type="ECO:0000313" key="3">
    <source>
        <dbReference type="Proteomes" id="UP001454036"/>
    </source>
</evidence>
<evidence type="ECO:0000256" key="1">
    <source>
        <dbReference type="SAM" id="MobiDB-lite"/>
    </source>
</evidence>